<dbReference type="GO" id="GO:0005739">
    <property type="term" value="C:mitochondrion"/>
    <property type="evidence" value="ECO:0007669"/>
    <property type="project" value="TreeGrafter"/>
</dbReference>
<evidence type="ECO:0000313" key="4">
    <source>
        <dbReference type="EMBL" id="SUZ07864.1"/>
    </source>
</evidence>
<evidence type="ECO:0000256" key="2">
    <source>
        <dbReference type="ARBA" id="ARBA00022801"/>
    </source>
</evidence>
<comment type="similarity">
    <text evidence="1">Belongs to the AB hydrolase superfamily.</text>
</comment>
<organism evidence="4">
    <name type="scientific">Blumeria graminis f. sp. tritici 96224</name>
    <dbReference type="NCBI Taxonomy" id="1268274"/>
    <lineage>
        <taxon>Eukaryota</taxon>
        <taxon>Fungi</taxon>
        <taxon>Dikarya</taxon>
        <taxon>Ascomycota</taxon>
        <taxon>Pezizomycotina</taxon>
        <taxon>Leotiomycetes</taxon>
        <taxon>Erysiphales</taxon>
        <taxon>Erysiphaceae</taxon>
        <taxon>Blumeria</taxon>
    </lineage>
</organism>
<keyword evidence="2" id="KW-0378">Hydrolase</keyword>
<dbReference type="InterPro" id="IPR000073">
    <property type="entry name" value="AB_hydrolase_1"/>
</dbReference>
<gene>
    <name evidence="4" type="ORF">BGT96224V2_LOCUS1014</name>
</gene>
<protein>
    <submittedName>
        <fullName evidence="4">Bgt-2895</fullName>
    </submittedName>
</protein>
<feature type="non-terminal residue" evidence="4">
    <location>
        <position position="320"/>
    </location>
</feature>
<dbReference type="OrthoDB" id="8119704at2759"/>
<dbReference type="AlphaFoldDB" id="A0A381L1Q8"/>
<evidence type="ECO:0000256" key="1">
    <source>
        <dbReference type="ARBA" id="ARBA00008645"/>
    </source>
</evidence>
<dbReference type="EMBL" id="UIGY01000002">
    <property type="protein sequence ID" value="SUZ07864.1"/>
    <property type="molecule type" value="Genomic_DNA"/>
</dbReference>
<dbReference type="PANTHER" id="PTHR46118:SF4">
    <property type="entry name" value="PROTEIN ABHD11"/>
    <property type="match status" value="1"/>
</dbReference>
<dbReference type="InterPro" id="IPR029058">
    <property type="entry name" value="AB_hydrolase_fold"/>
</dbReference>
<dbReference type="SUPFAM" id="SSF53474">
    <property type="entry name" value="alpha/beta-Hydrolases"/>
    <property type="match status" value="1"/>
</dbReference>
<feature type="domain" description="AB hydrolase-1" evidence="3">
    <location>
        <begin position="67"/>
        <end position="302"/>
    </location>
</feature>
<dbReference type="Pfam" id="PF00561">
    <property type="entry name" value="Abhydrolase_1"/>
    <property type="match status" value="1"/>
</dbReference>
<dbReference type="FunFam" id="3.40.50.1820:FF:000039">
    <property type="entry name" value="Esterase ybfF"/>
    <property type="match status" value="1"/>
</dbReference>
<dbReference type="Gene3D" id="3.40.50.1820">
    <property type="entry name" value="alpha/beta hydrolase"/>
    <property type="match status" value="1"/>
</dbReference>
<dbReference type="GO" id="GO:0052689">
    <property type="term" value="F:carboxylic ester hydrolase activity"/>
    <property type="evidence" value="ECO:0007669"/>
    <property type="project" value="TreeGrafter"/>
</dbReference>
<accession>A0A381L1Q8</accession>
<dbReference type="PANTHER" id="PTHR46118">
    <property type="entry name" value="PROTEIN ABHD11"/>
    <property type="match status" value="1"/>
</dbReference>
<reference evidence="4" key="1">
    <citation type="submission" date="2018-07" db="EMBL/GenBank/DDBJ databases">
        <authorList>
            <person name="Quirk P.G."/>
            <person name="Krulwich T.A."/>
        </authorList>
    </citation>
    <scope>NUCLEOTIDE SEQUENCE</scope>
    <source>
        <strain evidence="4">96224</strain>
    </source>
</reference>
<name>A0A381L1Q8_BLUGR</name>
<sequence length="320" mass="36815">MNRTYSHWSRNLYNSCPQKILASPLHACINSVIRGQFPRWYRTTKNADTVRLAFDLYEPTKPSIITNPIIIMHGLFGSKKNNRTISKVYSKELGRPIYSIDLRNHGKSPHRQKFDYLTMAADVVRFIKDHDLGQPTLIGHSMGAKVAMTLALLKPESFRDIVSVDNAPIQSSLPHDFKRYIEGMQQVELMNATKNSEADRILQHYVESYPVRQFLLANAYRTKSNSMKFQIPLETLAHSLPNLGDFPFKQPTNSRFNRPALIVRGTKSEYVPDECFPVIERLFPRYSATDIEAGHWLISENPEAFLKATIDFLMPREQSR</sequence>
<evidence type="ECO:0000259" key="3">
    <source>
        <dbReference type="Pfam" id="PF00561"/>
    </source>
</evidence>
<proteinExistence type="inferred from homology"/>